<dbReference type="PANTHER" id="PTHR19433:SF133">
    <property type="entry name" value="IMMUNE-TYPE RECEPTOR 5 PRECURSOR-RELATED"/>
    <property type="match status" value="1"/>
</dbReference>
<dbReference type="SMART" id="SM00406">
    <property type="entry name" value="IGv"/>
    <property type="match status" value="2"/>
</dbReference>
<evidence type="ECO:0000259" key="10">
    <source>
        <dbReference type="PROSITE" id="PS50835"/>
    </source>
</evidence>
<dbReference type="CDD" id="cd00099">
    <property type="entry name" value="IgV"/>
    <property type="match status" value="1"/>
</dbReference>
<protein>
    <recommendedName>
        <fullName evidence="10">Ig-like domain-containing protein</fullName>
    </recommendedName>
</protein>
<sequence length="318" mass="35439">MIRRLVSLILLSTLCEFTSSQLSLIAVKLGDSVTLTCNVSRDDVGLSYWYKLNFGYMTETIASGSFDKISLQVGNVRSLTIRNVNKEDEATYFCQAGTAYVMEFINGTVLGVNDPKTQQKSVTVKQTPDVESVHLDDTVTLQCSLLSKNKNDTVQCPGEDKVHWFKGASESHPGIIYHGSIRNREKGRCDYSLLRTIMSSSDAGTYYCAVVTCGEILFGEGTQVAIIQTWNLAVIVLLVLFSYVVKFFLNKFTPARIFGPMKSQKSSPKLNQNKKSAVSENNTFVRLTAGCFLTHTAILMWSYNHCSCIKLLMLYFVP</sequence>
<keyword evidence="7" id="KW-0325">Glycoprotein</keyword>
<dbReference type="Ensembl" id="ENSACIT00000004252.1">
    <property type="protein sequence ID" value="ENSACIP00000004117.1"/>
    <property type="gene ID" value="ENSACIG00000003261.1"/>
</dbReference>
<dbReference type="InterPro" id="IPR003598">
    <property type="entry name" value="Ig_sub2"/>
</dbReference>
<dbReference type="GO" id="GO:0002376">
    <property type="term" value="P:immune system process"/>
    <property type="evidence" value="ECO:0007669"/>
    <property type="project" value="UniProtKB-KW"/>
</dbReference>
<dbReference type="AlphaFoldDB" id="A0A3Q0R1N3"/>
<dbReference type="STRING" id="61819.ENSACIP00000004117"/>
<feature type="domain" description="Ig-like" evidence="10">
    <location>
        <begin position="137"/>
        <end position="210"/>
    </location>
</feature>
<dbReference type="InterPro" id="IPR007110">
    <property type="entry name" value="Ig-like_dom"/>
</dbReference>
<keyword evidence="8" id="KW-1133">Transmembrane helix</keyword>
<dbReference type="GeneTree" id="ENSGT01030000234530"/>
<dbReference type="SUPFAM" id="SSF48726">
    <property type="entry name" value="Immunoglobulin"/>
    <property type="match status" value="2"/>
</dbReference>
<evidence type="ECO:0000256" key="8">
    <source>
        <dbReference type="SAM" id="Phobius"/>
    </source>
</evidence>
<dbReference type="SMART" id="SM00408">
    <property type="entry name" value="IGc2"/>
    <property type="match status" value="1"/>
</dbReference>
<feature type="chain" id="PRO_5018647924" description="Ig-like domain-containing protein" evidence="9">
    <location>
        <begin position="21"/>
        <end position="318"/>
    </location>
</feature>
<dbReference type="InterPro" id="IPR052051">
    <property type="entry name" value="TCR_complex_component"/>
</dbReference>
<dbReference type="Pfam" id="PF13927">
    <property type="entry name" value="Ig_3"/>
    <property type="match status" value="1"/>
</dbReference>
<keyword evidence="12" id="KW-1185">Reference proteome</keyword>
<evidence type="ECO:0000256" key="1">
    <source>
        <dbReference type="ARBA" id="ARBA00004236"/>
    </source>
</evidence>
<dbReference type="InterPro" id="IPR003599">
    <property type="entry name" value="Ig_sub"/>
</dbReference>
<evidence type="ECO:0000256" key="9">
    <source>
        <dbReference type="SAM" id="SignalP"/>
    </source>
</evidence>
<keyword evidence="2" id="KW-1003">Cell membrane</keyword>
<evidence type="ECO:0000256" key="6">
    <source>
        <dbReference type="ARBA" id="ARBA00023157"/>
    </source>
</evidence>
<keyword evidence="6" id="KW-1015">Disulfide bond</keyword>
<reference evidence="11" key="1">
    <citation type="submission" date="2025-08" db="UniProtKB">
        <authorList>
            <consortium name="Ensembl"/>
        </authorList>
    </citation>
    <scope>IDENTIFICATION</scope>
</reference>
<dbReference type="Pfam" id="PF07686">
    <property type="entry name" value="V-set"/>
    <property type="match status" value="1"/>
</dbReference>
<feature type="signal peptide" evidence="9">
    <location>
        <begin position="1"/>
        <end position="20"/>
    </location>
</feature>
<feature type="domain" description="Ig-like" evidence="10">
    <location>
        <begin position="30"/>
        <end position="123"/>
    </location>
</feature>
<keyword evidence="3 9" id="KW-0732">Signal</keyword>
<evidence type="ECO:0000256" key="7">
    <source>
        <dbReference type="ARBA" id="ARBA00023180"/>
    </source>
</evidence>
<proteinExistence type="predicted"/>
<dbReference type="PANTHER" id="PTHR19433">
    <property type="entry name" value="T-CELL RECEPTOR ALPHA CHAIN V REGION-RELATED"/>
    <property type="match status" value="1"/>
</dbReference>
<evidence type="ECO:0000256" key="2">
    <source>
        <dbReference type="ARBA" id="ARBA00022475"/>
    </source>
</evidence>
<name>A0A3Q0R1N3_AMPCI</name>
<evidence type="ECO:0000256" key="4">
    <source>
        <dbReference type="ARBA" id="ARBA00022859"/>
    </source>
</evidence>
<dbReference type="GO" id="GO:0005886">
    <property type="term" value="C:plasma membrane"/>
    <property type="evidence" value="ECO:0007669"/>
    <property type="project" value="UniProtKB-SubCell"/>
</dbReference>
<dbReference type="Proteomes" id="UP000261340">
    <property type="component" value="Unplaced"/>
</dbReference>
<evidence type="ECO:0000256" key="3">
    <source>
        <dbReference type="ARBA" id="ARBA00022729"/>
    </source>
</evidence>
<reference evidence="11" key="2">
    <citation type="submission" date="2025-09" db="UniProtKB">
        <authorList>
            <consortium name="Ensembl"/>
        </authorList>
    </citation>
    <scope>IDENTIFICATION</scope>
</reference>
<dbReference type="InterPro" id="IPR036179">
    <property type="entry name" value="Ig-like_dom_sf"/>
</dbReference>
<feature type="transmembrane region" description="Helical" evidence="8">
    <location>
        <begin position="230"/>
        <end position="249"/>
    </location>
</feature>
<evidence type="ECO:0000313" key="11">
    <source>
        <dbReference type="Ensembl" id="ENSACIP00000004117.1"/>
    </source>
</evidence>
<dbReference type="InterPro" id="IPR013106">
    <property type="entry name" value="Ig_V-set"/>
</dbReference>
<keyword evidence="5 8" id="KW-0472">Membrane</keyword>
<accession>A0A3Q0R1N3</accession>
<keyword evidence="8" id="KW-0812">Transmembrane</keyword>
<dbReference type="Gene3D" id="2.60.40.10">
    <property type="entry name" value="Immunoglobulins"/>
    <property type="match status" value="2"/>
</dbReference>
<comment type="subcellular location">
    <subcellularLocation>
        <location evidence="1">Cell membrane</location>
    </subcellularLocation>
</comment>
<organism evidence="11 12">
    <name type="scientific">Amphilophus citrinellus</name>
    <name type="common">Midas cichlid</name>
    <name type="synonym">Cichlasoma citrinellum</name>
    <dbReference type="NCBI Taxonomy" id="61819"/>
    <lineage>
        <taxon>Eukaryota</taxon>
        <taxon>Metazoa</taxon>
        <taxon>Chordata</taxon>
        <taxon>Craniata</taxon>
        <taxon>Vertebrata</taxon>
        <taxon>Euteleostomi</taxon>
        <taxon>Actinopterygii</taxon>
        <taxon>Neopterygii</taxon>
        <taxon>Teleostei</taxon>
        <taxon>Neoteleostei</taxon>
        <taxon>Acanthomorphata</taxon>
        <taxon>Ovalentaria</taxon>
        <taxon>Cichlomorphae</taxon>
        <taxon>Cichliformes</taxon>
        <taxon>Cichlidae</taxon>
        <taxon>New World cichlids</taxon>
        <taxon>Cichlasomatinae</taxon>
        <taxon>Heroini</taxon>
        <taxon>Amphilophus</taxon>
    </lineage>
</organism>
<dbReference type="SMART" id="SM00409">
    <property type="entry name" value="IG"/>
    <property type="match status" value="2"/>
</dbReference>
<dbReference type="InterPro" id="IPR013783">
    <property type="entry name" value="Ig-like_fold"/>
</dbReference>
<evidence type="ECO:0000256" key="5">
    <source>
        <dbReference type="ARBA" id="ARBA00023136"/>
    </source>
</evidence>
<dbReference type="GO" id="GO:0009617">
    <property type="term" value="P:response to bacterium"/>
    <property type="evidence" value="ECO:0007669"/>
    <property type="project" value="TreeGrafter"/>
</dbReference>
<evidence type="ECO:0000313" key="12">
    <source>
        <dbReference type="Proteomes" id="UP000261340"/>
    </source>
</evidence>
<keyword evidence="4" id="KW-0391">Immunity</keyword>
<dbReference type="PROSITE" id="PS50835">
    <property type="entry name" value="IG_LIKE"/>
    <property type="match status" value="2"/>
</dbReference>
<dbReference type="OMA" id="CESENRT"/>